<name>A0AAV8T2L1_9ROSI</name>
<evidence type="ECO:0000313" key="3">
    <source>
        <dbReference type="Proteomes" id="UP001159364"/>
    </source>
</evidence>
<sequence length="74" mass="8730">MKTKAREKEQESEREKNKKITSNNYVVWIQNKRRFFLSFGVLDLILGYVGCRFPVAGDLYTLCLPQFGRFFSCN</sequence>
<feature type="transmembrane region" description="Helical" evidence="1">
    <location>
        <begin position="35"/>
        <end position="55"/>
    </location>
</feature>
<evidence type="ECO:0000256" key="1">
    <source>
        <dbReference type="SAM" id="Phobius"/>
    </source>
</evidence>
<organism evidence="2 3">
    <name type="scientific">Erythroxylum novogranatense</name>
    <dbReference type="NCBI Taxonomy" id="1862640"/>
    <lineage>
        <taxon>Eukaryota</taxon>
        <taxon>Viridiplantae</taxon>
        <taxon>Streptophyta</taxon>
        <taxon>Embryophyta</taxon>
        <taxon>Tracheophyta</taxon>
        <taxon>Spermatophyta</taxon>
        <taxon>Magnoliopsida</taxon>
        <taxon>eudicotyledons</taxon>
        <taxon>Gunneridae</taxon>
        <taxon>Pentapetalae</taxon>
        <taxon>rosids</taxon>
        <taxon>fabids</taxon>
        <taxon>Malpighiales</taxon>
        <taxon>Erythroxylaceae</taxon>
        <taxon>Erythroxylum</taxon>
    </lineage>
</organism>
<accession>A0AAV8T2L1</accession>
<protein>
    <submittedName>
        <fullName evidence="2">Uncharacterized protein</fullName>
    </submittedName>
</protein>
<comment type="caution">
    <text evidence="2">The sequence shown here is derived from an EMBL/GenBank/DDBJ whole genome shotgun (WGS) entry which is preliminary data.</text>
</comment>
<dbReference type="AlphaFoldDB" id="A0AAV8T2L1"/>
<dbReference type="EMBL" id="JAIWQS010000007">
    <property type="protein sequence ID" value="KAJ8760448.1"/>
    <property type="molecule type" value="Genomic_DNA"/>
</dbReference>
<keyword evidence="1" id="KW-1133">Transmembrane helix</keyword>
<gene>
    <name evidence="2" type="ORF">K2173_015115</name>
</gene>
<keyword evidence="1" id="KW-0472">Membrane</keyword>
<evidence type="ECO:0000313" key="2">
    <source>
        <dbReference type="EMBL" id="KAJ8760448.1"/>
    </source>
</evidence>
<keyword evidence="3" id="KW-1185">Reference proteome</keyword>
<proteinExistence type="predicted"/>
<dbReference type="Proteomes" id="UP001159364">
    <property type="component" value="Linkage Group LG07"/>
</dbReference>
<reference evidence="2 3" key="1">
    <citation type="submission" date="2021-09" db="EMBL/GenBank/DDBJ databases">
        <title>Genomic insights and catalytic innovation underlie evolution of tropane alkaloids biosynthesis.</title>
        <authorList>
            <person name="Wang Y.-J."/>
            <person name="Tian T."/>
            <person name="Huang J.-P."/>
            <person name="Huang S.-X."/>
        </authorList>
    </citation>
    <scope>NUCLEOTIDE SEQUENCE [LARGE SCALE GENOMIC DNA]</scope>
    <source>
        <strain evidence="2">KIB-2018</strain>
        <tissue evidence="2">Leaf</tissue>
    </source>
</reference>
<keyword evidence="1" id="KW-0812">Transmembrane</keyword>